<dbReference type="EMBL" id="LAZR01004801">
    <property type="protein sequence ID" value="KKN05467.1"/>
    <property type="molecule type" value="Genomic_DNA"/>
</dbReference>
<dbReference type="PANTHER" id="PTHR43861">
    <property type="entry name" value="TRANS-ACONITATE 2-METHYLTRANSFERASE-RELATED"/>
    <property type="match status" value="1"/>
</dbReference>
<dbReference type="SUPFAM" id="SSF53335">
    <property type="entry name" value="S-adenosyl-L-methionine-dependent methyltransferases"/>
    <property type="match status" value="1"/>
</dbReference>
<feature type="domain" description="Methyltransferase type 11" evidence="1">
    <location>
        <begin position="42"/>
        <end position="136"/>
    </location>
</feature>
<protein>
    <recommendedName>
        <fullName evidence="1">Methyltransferase type 11 domain-containing protein</fullName>
    </recommendedName>
</protein>
<sequence>MIKEKYNLWSDSYDSDDNPTRDLDNLVVNQTIHYFKNKKIIEIGCGTGKNTVLLSKVAFQVQAIDFSEGMLEKAKNKLRDKNNIRFISADITKKWPFANGSNDVILCSLVLEHIEHLDFIFSEANRVLVTSGEFFINEFHPYCQYQGKKPNFQNNGNRIVIDSYIHDITEFINSGLNNNFELRNLNECRENERDLIPRLISIIFKKKN</sequence>
<organism evidence="2">
    <name type="scientific">marine sediment metagenome</name>
    <dbReference type="NCBI Taxonomy" id="412755"/>
    <lineage>
        <taxon>unclassified sequences</taxon>
        <taxon>metagenomes</taxon>
        <taxon>ecological metagenomes</taxon>
    </lineage>
</organism>
<dbReference type="InterPro" id="IPR029063">
    <property type="entry name" value="SAM-dependent_MTases_sf"/>
</dbReference>
<dbReference type="InterPro" id="IPR013216">
    <property type="entry name" value="Methyltransf_11"/>
</dbReference>
<dbReference type="Pfam" id="PF08241">
    <property type="entry name" value="Methyltransf_11"/>
    <property type="match status" value="1"/>
</dbReference>
<reference evidence="2" key="1">
    <citation type="journal article" date="2015" name="Nature">
        <title>Complex archaea that bridge the gap between prokaryotes and eukaryotes.</title>
        <authorList>
            <person name="Spang A."/>
            <person name="Saw J.H."/>
            <person name="Jorgensen S.L."/>
            <person name="Zaremba-Niedzwiedzka K."/>
            <person name="Martijn J."/>
            <person name="Lind A.E."/>
            <person name="van Eijk R."/>
            <person name="Schleper C."/>
            <person name="Guy L."/>
            <person name="Ettema T.J."/>
        </authorList>
    </citation>
    <scope>NUCLEOTIDE SEQUENCE</scope>
</reference>
<dbReference type="CDD" id="cd02440">
    <property type="entry name" value="AdoMet_MTases"/>
    <property type="match status" value="1"/>
</dbReference>
<proteinExistence type="predicted"/>
<gene>
    <name evidence="2" type="ORF">LCGC14_1087010</name>
</gene>
<dbReference type="Gene3D" id="3.40.50.150">
    <property type="entry name" value="Vaccinia Virus protein VP39"/>
    <property type="match status" value="1"/>
</dbReference>
<accession>A0A0F9N155</accession>
<name>A0A0F9N155_9ZZZZ</name>
<dbReference type="GO" id="GO:0008757">
    <property type="term" value="F:S-adenosylmethionine-dependent methyltransferase activity"/>
    <property type="evidence" value="ECO:0007669"/>
    <property type="project" value="InterPro"/>
</dbReference>
<dbReference type="AlphaFoldDB" id="A0A0F9N155"/>
<comment type="caution">
    <text evidence="2">The sequence shown here is derived from an EMBL/GenBank/DDBJ whole genome shotgun (WGS) entry which is preliminary data.</text>
</comment>
<evidence type="ECO:0000259" key="1">
    <source>
        <dbReference type="Pfam" id="PF08241"/>
    </source>
</evidence>
<evidence type="ECO:0000313" key="2">
    <source>
        <dbReference type="EMBL" id="KKN05467.1"/>
    </source>
</evidence>